<reference evidence="3" key="1">
    <citation type="journal article" date="2019" name="Int. J. Syst. Evol. Microbiol.">
        <title>The Global Catalogue of Microorganisms (GCM) 10K type strain sequencing project: providing services to taxonomists for standard genome sequencing and annotation.</title>
        <authorList>
            <consortium name="The Broad Institute Genomics Platform"/>
            <consortium name="The Broad Institute Genome Sequencing Center for Infectious Disease"/>
            <person name="Wu L."/>
            <person name="Ma J."/>
        </authorList>
    </citation>
    <scope>NUCLEOTIDE SEQUENCE [LARGE SCALE GENOMIC DNA]</scope>
    <source>
        <strain evidence="3">JCM 16545</strain>
    </source>
</reference>
<accession>A0ABW4WTQ4</accession>
<comment type="caution">
    <text evidence="2">The sequence shown here is derived from an EMBL/GenBank/DDBJ whole genome shotgun (WGS) entry which is preliminary data.</text>
</comment>
<gene>
    <name evidence="2" type="ORF">ACFSKU_01540</name>
</gene>
<evidence type="ECO:0000313" key="3">
    <source>
        <dbReference type="Proteomes" id="UP001597369"/>
    </source>
</evidence>
<dbReference type="CDD" id="cd12797">
    <property type="entry name" value="M23_peptidase"/>
    <property type="match status" value="1"/>
</dbReference>
<dbReference type="Proteomes" id="UP001597369">
    <property type="component" value="Unassembled WGS sequence"/>
</dbReference>
<dbReference type="InterPro" id="IPR050570">
    <property type="entry name" value="Cell_wall_metabolism_enzyme"/>
</dbReference>
<dbReference type="SUPFAM" id="SSF51261">
    <property type="entry name" value="Duplicated hybrid motif"/>
    <property type="match status" value="1"/>
</dbReference>
<sequence>MLNSSNLSETLSRHSHAFAPVLDADLNAADVCALDFSAANELLRHIDLKDTATFNEAVQQMLQLQKATIGVGGYMENRSIYSRSSHFDKEAKSRNLHLGIDVWLNAGTTVFAPLDGVIHSFQDNANFGDYGPTIILEHELEHVTFYTLYGHLTRTSLEDLQVGKPIKKGDKIAEVGPFPENGDWPPHLHFQVISSMENKSGDYPGVAMLTEKATYQQLCPNPNLILQCRHLPL</sequence>
<dbReference type="InterPro" id="IPR016047">
    <property type="entry name" value="M23ase_b-sheet_dom"/>
</dbReference>
<dbReference type="PANTHER" id="PTHR21666">
    <property type="entry name" value="PEPTIDASE-RELATED"/>
    <property type="match status" value="1"/>
</dbReference>
<dbReference type="PANTHER" id="PTHR21666:SF270">
    <property type="entry name" value="MUREIN HYDROLASE ACTIVATOR ENVC"/>
    <property type="match status" value="1"/>
</dbReference>
<dbReference type="InterPro" id="IPR011055">
    <property type="entry name" value="Dup_hybrid_motif"/>
</dbReference>
<dbReference type="RefSeq" id="WP_229959987.1">
    <property type="nucleotide sequence ID" value="NZ_JAJJWI010000006.1"/>
</dbReference>
<evidence type="ECO:0000259" key="1">
    <source>
        <dbReference type="Pfam" id="PF01551"/>
    </source>
</evidence>
<protein>
    <submittedName>
        <fullName evidence="2">Peptidoglycan DD-metalloendopeptidase family protein</fullName>
    </submittedName>
</protein>
<dbReference type="EMBL" id="JBHUHV010000002">
    <property type="protein sequence ID" value="MFD2065551.1"/>
    <property type="molecule type" value="Genomic_DNA"/>
</dbReference>
<keyword evidence="3" id="KW-1185">Reference proteome</keyword>
<feature type="domain" description="M23ase beta-sheet core" evidence="1">
    <location>
        <begin position="96"/>
        <end position="194"/>
    </location>
</feature>
<evidence type="ECO:0000313" key="2">
    <source>
        <dbReference type="EMBL" id="MFD2065551.1"/>
    </source>
</evidence>
<proteinExistence type="predicted"/>
<organism evidence="2 3">
    <name type="scientific">Pontibacter silvestris</name>
    <dbReference type="NCBI Taxonomy" id="2305183"/>
    <lineage>
        <taxon>Bacteria</taxon>
        <taxon>Pseudomonadati</taxon>
        <taxon>Bacteroidota</taxon>
        <taxon>Cytophagia</taxon>
        <taxon>Cytophagales</taxon>
        <taxon>Hymenobacteraceae</taxon>
        <taxon>Pontibacter</taxon>
    </lineage>
</organism>
<dbReference type="Gene3D" id="2.70.70.10">
    <property type="entry name" value="Glucose Permease (Domain IIA)"/>
    <property type="match status" value="1"/>
</dbReference>
<name>A0ABW4WTQ4_9BACT</name>
<dbReference type="Pfam" id="PF01551">
    <property type="entry name" value="Peptidase_M23"/>
    <property type="match status" value="1"/>
</dbReference>